<feature type="region of interest" description="Disordered" evidence="1">
    <location>
        <begin position="29"/>
        <end position="69"/>
    </location>
</feature>
<sequence length="110" mass="11267">MSLRTSTSLLLMVASLALPSVAFGQNAGDEQYSDPLAGDQTSQTTGSKDSSGTQATGENQALDQAAPAEKTIAPAPVLARTGFDLRLIAGLGIVLLALGFGLRRGGHARR</sequence>
<accession>A0A6J7EB61</accession>
<keyword evidence="2" id="KW-0812">Transmembrane</keyword>
<gene>
    <name evidence="3" type="ORF">UFOPK3423_01052</name>
</gene>
<evidence type="ECO:0000256" key="1">
    <source>
        <dbReference type="SAM" id="MobiDB-lite"/>
    </source>
</evidence>
<proteinExistence type="predicted"/>
<keyword evidence="2" id="KW-1133">Transmembrane helix</keyword>
<dbReference type="AlphaFoldDB" id="A0A6J7EB61"/>
<evidence type="ECO:0000313" key="3">
    <source>
        <dbReference type="EMBL" id="CAB4876953.1"/>
    </source>
</evidence>
<organism evidence="3">
    <name type="scientific">freshwater metagenome</name>
    <dbReference type="NCBI Taxonomy" id="449393"/>
    <lineage>
        <taxon>unclassified sequences</taxon>
        <taxon>metagenomes</taxon>
        <taxon>ecological metagenomes</taxon>
    </lineage>
</organism>
<keyword evidence="2" id="KW-0472">Membrane</keyword>
<feature type="transmembrane region" description="Helical" evidence="2">
    <location>
        <begin position="85"/>
        <end position="102"/>
    </location>
</feature>
<dbReference type="EMBL" id="CAFBLQ010000113">
    <property type="protein sequence ID" value="CAB4876953.1"/>
    <property type="molecule type" value="Genomic_DNA"/>
</dbReference>
<reference evidence="3" key="1">
    <citation type="submission" date="2020-05" db="EMBL/GenBank/DDBJ databases">
        <authorList>
            <person name="Chiriac C."/>
            <person name="Salcher M."/>
            <person name="Ghai R."/>
            <person name="Kavagutti S V."/>
        </authorList>
    </citation>
    <scope>NUCLEOTIDE SEQUENCE</scope>
</reference>
<name>A0A6J7EB61_9ZZZZ</name>
<feature type="compositionally biased region" description="Polar residues" evidence="1">
    <location>
        <begin position="39"/>
        <end position="62"/>
    </location>
</feature>
<evidence type="ECO:0000256" key="2">
    <source>
        <dbReference type="SAM" id="Phobius"/>
    </source>
</evidence>
<protein>
    <submittedName>
        <fullName evidence="3">Unannotated protein</fullName>
    </submittedName>
</protein>